<dbReference type="InterPro" id="IPR017475">
    <property type="entry name" value="EPS_sugar_tfrase"/>
</dbReference>
<evidence type="ECO:0000256" key="3">
    <source>
        <dbReference type="ARBA" id="ARBA00022679"/>
    </source>
</evidence>
<evidence type="ECO:0000256" key="5">
    <source>
        <dbReference type="ARBA" id="ARBA00022989"/>
    </source>
</evidence>
<feature type="domain" description="Bacterial sugar transferase" evidence="8">
    <location>
        <begin position="273"/>
        <end position="454"/>
    </location>
</feature>
<evidence type="ECO:0000256" key="4">
    <source>
        <dbReference type="ARBA" id="ARBA00022692"/>
    </source>
</evidence>
<protein>
    <submittedName>
        <fullName evidence="9">Sugar transferase, PEP-CTERM system associated/exopolysaccharide biosynthesis polyprenyl glycosylphosphotransferase</fullName>
    </submittedName>
</protein>
<comment type="similarity">
    <text evidence="2">Belongs to the bacterial sugar transferase family.</text>
</comment>
<dbReference type="Proteomes" id="UP000236728">
    <property type="component" value="Unassembled WGS sequence"/>
</dbReference>
<organism evidence="9 10">
    <name type="scientific">Bryocella elongata</name>
    <dbReference type="NCBI Taxonomy" id="863522"/>
    <lineage>
        <taxon>Bacteria</taxon>
        <taxon>Pseudomonadati</taxon>
        <taxon>Acidobacteriota</taxon>
        <taxon>Terriglobia</taxon>
        <taxon>Terriglobales</taxon>
        <taxon>Acidobacteriaceae</taxon>
        <taxon>Bryocella</taxon>
    </lineage>
</organism>
<evidence type="ECO:0000256" key="1">
    <source>
        <dbReference type="ARBA" id="ARBA00004141"/>
    </source>
</evidence>
<comment type="subcellular location">
    <subcellularLocation>
        <location evidence="1">Membrane</location>
        <topology evidence="1">Multi-pass membrane protein</topology>
    </subcellularLocation>
</comment>
<name>A0A1H5XQW6_9BACT</name>
<keyword evidence="6 7" id="KW-0472">Membrane</keyword>
<dbReference type="NCBIfam" id="TIGR03013">
    <property type="entry name" value="EpsB_2"/>
    <property type="match status" value="1"/>
</dbReference>
<evidence type="ECO:0000259" key="8">
    <source>
        <dbReference type="Pfam" id="PF02397"/>
    </source>
</evidence>
<dbReference type="RefSeq" id="WP_103932854.1">
    <property type="nucleotide sequence ID" value="NZ_FNVA01000003.1"/>
</dbReference>
<keyword evidence="4 7" id="KW-0812">Transmembrane</keyword>
<dbReference type="GO" id="GO:0009242">
    <property type="term" value="P:colanic acid biosynthetic process"/>
    <property type="evidence" value="ECO:0007669"/>
    <property type="project" value="TreeGrafter"/>
</dbReference>
<dbReference type="NCBIfam" id="TIGR03025">
    <property type="entry name" value="EPS_sugtrans"/>
    <property type="match status" value="1"/>
</dbReference>
<reference evidence="9 10" key="1">
    <citation type="submission" date="2016-10" db="EMBL/GenBank/DDBJ databases">
        <authorList>
            <person name="de Groot N.N."/>
        </authorList>
    </citation>
    <scope>NUCLEOTIDE SEQUENCE [LARGE SCALE GENOMIC DNA]</scope>
    <source>
        <strain evidence="9 10">DSM 22489</strain>
    </source>
</reference>
<dbReference type="OrthoDB" id="9808602at2"/>
<dbReference type="InterPro" id="IPR017464">
    <property type="entry name" value="Sugar_tfrase_EpsB_2"/>
</dbReference>
<keyword evidence="3 9" id="KW-0808">Transferase</keyword>
<proteinExistence type="inferred from homology"/>
<dbReference type="EMBL" id="FNVA01000003">
    <property type="protein sequence ID" value="SEG14062.1"/>
    <property type="molecule type" value="Genomic_DNA"/>
</dbReference>
<gene>
    <name evidence="9" type="ORF">SAMN05421819_1929</name>
</gene>
<feature type="transmembrane region" description="Helical" evidence="7">
    <location>
        <begin position="274"/>
        <end position="298"/>
    </location>
</feature>
<keyword evidence="5 7" id="KW-1133">Transmembrane helix</keyword>
<accession>A0A1H5XQW6</accession>
<feature type="transmembrane region" description="Helical" evidence="7">
    <location>
        <begin position="81"/>
        <end position="103"/>
    </location>
</feature>
<dbReference type="PANTHER" id="PTHR30576">
    <property type="entry name" value="COLANIC BIOSYNTHESIS UDP-GLUCOSE LIPID CARRIER TRANSFERASE"/>
    <property type="match status" value="1"/>
</dbReference>
<feature type="transmembrane region" description="Helical" evidence="7">
    <location>
        <begin position="12"/>
        <end position="36"/>
    </location>
</feature>
<dbReference type="InterPro" id="IPR003362">
    <property type="entry name" value="Bact_transf"/>
</dbReference>
<dbReference type="Pfam" id="PF02397">
    <property type="entry name" value="Bac_transf"/>
    <property type="match status" value="1"/>
</dbReference>
<evidence type="ECO:0000313" key="10">
    <source>
        <dbReference type="Proteomes" id="UP000236728"/>
    </source>
</evidence>
<feature type="transmembrane region" description="Helical" evidence="7">
    <location>
        <begin position="48"/>
        <end position="69"/>
    </location>
</feature>
<evidence type="ECO:0000313" key="9">
    <source>
        <dbReference type="EMBL" id="SEG14062.1"/>
    </source>
</evidence>
<evidence type="ECO:0000256" key="2">
    <source>
        <dbReference type="ARBA" id="ARBA00006464"/>
    </source>
</evidence>
<feature type="transmembrane region" description="Helical" evidence="7">
    <location>
        <begin position="115"/>
        <end position="133"/>
    </location>
</feature>
<dbReference type="AlphaFoldDB" id="A0A1H5XQW6"/>
<evidence type="ECO:0000256" key="7">
    <source>
        <dbReference type="SAM" id="Phobius"/>
    </source>
</evidence>
<dbReference type="GO" id="GO:0089702">
    <property type="term" value="F:undecaprenyl-phosphate glucose phosphotransferase activity"/>
    <property type="evidence" value="ECO:0007669"/>
    <property type="project" value="TreeGrafter"/>
</dbReference>
<keyword evidence="10" id="KW-1185">Reference proteome</keyword>
<sequence>MIRFLNVYFPVRTVFLLLCEAFIVGGCFALSAWVVLGQDTWLVLNYEYGGLKLLGVTAMSLMFSYYFDLYEPQLISGREEIYFRLLLVLGFDCFAVWLLLLAFPEAQIFGQGRVYVLGIAVLTPVLILWRRVYEWMLSHPMFREQVYVLGGGPQAAAIVETIRSRRDLGMDVVDWAESTTEDETIRRSAWTTELKRLEKNVALSRIIIALENERGELPIQELLNFRFRGVVVEDALAIVERLTGRLPLDGLRPSTFLYSEGFRLRRSMQVARQFISVVAAATGLLVFAPFFPLVALAVKLSSSGPLFFRQTRVGLRGAHFQVVKFRTMRTDAEAAGAKWAVKNDPRVTRVGMFLRKTRLDEVPQLWNVIKGDMGFVGPRPERPEFTPMLAENLPFYELRHLIRPGLTGWAQIRYGYGATLEQARVKLEYDLYYLKHMTLGLDLFIMFETIKTIVRRRGSQ</sequence>
<dbReference type="PANTHER" id="PTHR30576:SF21">
    <property type="entry name" value="UDP-GLUCOSE:UNDECAPRENYL-PHOSPHATE GLUCOSE-1-PHOSPHATE TRANSFERASE"/>
    <property type="match status" value="1"/>
</dbReference>
<evidence type="ECO:0000256" key="6">
    <source>
        <dbReference type="ARBA" id="ARBA00023136"/>
    </source>
</evidence>
<dbReference type="GO" id="GO:0016020">
    <property type="term" value="C:membrane"/>
    <property type="evidence" value="ECO:0007669"/>
    <property type="project" value="UniProtKB-SubCell"/>
</dbReference>